<dbReference type="EC" id="2.7.7.6" evidence="6"/>
<dbReference type="EMBL" id="AAYG02000005">
    <property type="protein sequence ID" value="EDN79143.1"/>
    <property type="molecule type" value="Genomic_DNA"/>
</dbReference>
<evidence type="ECO:0000259" key="5">
    <source>
        <dbReference type="PROSITE" id="PS00715"/>
    </source>
</evidence>
<dbReference type="Gene3D" id="1.20.120.1810">
    <property type="match status" value="1"/>
</dbReference>
<protein>
    <submittedName>
        <fullName evidence="6">RNA polymerase factor sigma-70</fullName>
        <ecNumber evidence="6">2.7.7.6</ecNumber>
    </submittedName>
</protein>
<dbReference type="PANTHER" id="PTHR30385:SF1">
    <property type="entry name" value="RNA POLYMERASE SIGMA-H FACTOR"/>
    <property type="match status" value="1"/>
</dbReference>
<keyword evidence="6" id="KW-0808">Transferase</keyword>
<evidence type="ECO:0000313" key="7">
    <source>
        <dbReference type="Proteomes" id="UP000004410"/>
    </source>
</evidence>
<dbReference type="GO" id="GO:0006352">
    <property type="term" value="P:DNA-templated transcription initiation"/>
    <property type="evidence" value="ECO:0007669"/>
    <property type="project" value="InterPro"/>
</dbReference>
<dbReference type="GO" id="GO:0003677">
    <property type="term" value="F:DNA binding"/>
    <property type="evidence" value="ECO:0007669"/>
    <property type="project" value="UniProtKB-KW"/>
</dbReference>
<dbReference type="PANTHER" id="PTHR30385">
    <property type="entry name" value="SIGMA FACTOR F FLAGELLAR"/>
    <property type="match status" value="1"/>
</dbReference>
<proteinExistence type="predicted"/>
<keyword evidence="2" id="KW-0731">Sigma factor</keyword>
<keyword evidence="1" id="KW-0805">Transcription regulation</keyword>
<keyword evidence="4" id="KW-0804">Transcription</keyword>
<dbReference type="InterPro" id="IPR007627">
    <property type="entry name" value="RNA_pol_sigma70_r2"/>
</dbReference>
<evidence type="ECO:0000256" key="2">
    <source>
        <dbReference type="ARBA" id="ARBA00023082"/>
    </source>
</evidence>
<feature type="domain" description="RNA polymerase sigma-70" evidence="5">
    <location>
        <begin position="57"/>
        <end position="70"/>
    </location>
</feature>
<name>A7AZD8_MEDG7</name>
<keyword evidence="3" id="KW-0238">DNA-binding</keyword>
<dbReference type="eggNOG" id="COG1595">
    <property type="taxonomic scope" value="Bacteria"/>
</dbReference>
<dbReference type="SUPFAM" id="SSF88946">
    <property type="entry name" value="Sigma2 domain of RNA polymerase sigma factors"/>
    <property type="match status" value="1"/>
</dbReference>
<comment type="caution">
    <text evidence="6">The sequence shown here is derived from an EMBL/GenBank/DDBJ whole genome shotgun (WGS) entry which is preliminary data.</text>
</comment>
<accession>A7AZD8</accession>
<dbReference type="InterPro" id="IPR013324">
    <property type="entry name" value="RNA_pol_sigma_r3/r4-like"/>
</dbReference>
<dbReference type="AlphaFoldDB" id="A7AZD8"/>
<reference evidence="6 7" key="1">
    <citation type="submission" date="2007-04" db="EMBL/GenBank/DDBJ databases">
        <authorList>
            <person name="Fulton L."/>
            <person name="Clifton S."/>
            <person name="Fulton B."/>
            <person name="Xu J."/>
            <person name="Minx P."/>
            <person name="Pepin K.H."/>
            <person name="Johnson M."/>
            <person name="Thiruvilangam P."/>
            <person name="Bhonagiri V."/>
            <person name="Nash W.E."/>
            <person name="Mardis E.R."/>
            <person name="Wilson R.K."/>
        </authorList>
    </citation>
    <scope>NUCLEOTIDE SEQUENCE [LARGE SCALE GENOMIC DNA]</scope>
    <source>
        <strain evidence="6 7">ATCC 29149</strain>
    </source>
</reference>
<evidence type="ECO:0000313" key="6">
    <source>
        <dbReference type="EMBL" id="EDN79143.1"/>
    </source>
</evidence>
<dbReference type="InterPro" id="IPR013325">
    <property type="entry name" value="RNA_pol_sigma_r2"/>
</dbReference>
<dbReference type="PROSITE" id="PS00715">
    <property type="entry name" value="SIGMA70_1"/>
    <property type="match status" value="1"/>
</dbReference>
<dbReference type="InterPro" id="IPR014284">
    <property type="entry name" value="RNA_pol_sigma-70_dom"/>
</dbReference>
<evidence type="ECO:0000256" key="4">
    <source>
        <dbReference type="ARBA" id="ARBA00023163"/>
    </source>
</evidence>
<organism evidence="6 7">
    <name type="scientific">Mediterraneibacter gnavus (strain ATCC 29149 / DSM 114966 / JCM 6515 / VPI C7-9)</name>
    <name type="common">Ruminococcus gnavus</name>
    <dbReference type="NCBI Taxonomy" id="411470"/>
    <lineage>
        <taxon>Bacteria</taxon>
        <taxon>Bacillati</taxon>
        <taxon>Bacillota</taxon>
        <taxon>Clostridia</taxon>
        <taxon>Lachnospirales</taxon>
        <taxon>Lachnospiraceae</taxon>
        <taxon>Mediterraneibacter</taxon>
    </lineage>
</organism>
<dbReference type="PaxDb" id="411470-RUMGNA_00655"/>
<dbReference type="Gene3D" id="1.10.10.10">
    <property type="entry name" value="Winged helix-like DNA-binding domain superfamily/Winged helix DNA-binding domain"/>
    <property type="match status" value="1"/>
</dbReference>
<dbReference type="GO" id="GO:0016987">
    <property type="term" value="F:sigma factor activity"/>
    <property type="evidence" value="ECO:0007669"/>
    <property type="project" value="UniProtKB-KW"/>
</dbReference>
<dbReference type="GO" id="GO:0003899">
    <property type="term" value="F:DNA-directed RNA polymerase activity"/>
    <property type="evidence" value="ECO:0007669"/>
    <property type="project" value="UniProtKB-EC"/>
</dbReference>
<reference evidence="6 7" key="2">
    <citation type="submission" date="2007-06" db="EMBL/GenBank/DDBJ databases">
        <title>Draft genome sequence of Ruminococcus gnavus (ATCC 29149).</title>
        <authorList>
            <person name="Sudarsanam P."/>
            <person name="Ley R."/>
            <person name="Guruge J."/>
            <person name="Turnbaugh P.J."/>
            <person name="Mahowald M."/>
            <person name="Liep D."/>
            <person name="Gordon J."/>
        </authorList>
    </citation>
    <scope>NUCLEOTIDE SEQUENCE [LARGE SCALE GENOMIC DNA]</scope>
    <source>
        <strain evidence="6 7">ATCC 29149</strain>
    </source>
</reference>
<dbReference type="SUPFAM" id="SSF88659">
    <property type="entry name" value="Sigma3 and sigma4 domains of RNA polymerase sigma factors"/>
    <property type="match status" value="1"/>
</dbReference>
<dbReference type="PRINTS" id="PR00046">
    <property type="entry name" value="SIGMA70FCT"/>
</dbReference>
<evidence type="ECO:0000256" key="1">
    <source>
        <dbReference type="ARBA" id="ARBA00023015"/>
    </source>
</evidence>
<dbReference type="Pfam" id="PF08281">
    <property type="entry name" value="Sigma70_r4_2"/>
    <property type="match status" value="1"/>
</dbReference>
<gene>
    <name evidence="6" type="ORF">RUMGNA_00655</name>
</gene>
<evidence type="ECO:0000256" key="3">
    <source>
        <dbReference type="ARBA" id="ARBA00023125"/>
    </source>
</evidence>
<dbReference type="NCBIfam" id="TIGR02937">
    <property type="entry name" value="sigma70-ECF"/>
    <property type="match status" value="1"/>
</dbReference>
<dbReference type="InterPro" id="IPR000943">
    <property type="entry name" value="RNA_pol_sigma70"/>
</dbReference>
<dbReference type="PIRSF" id="PIRSF002939">
    <property type="entry name" value="RNA_polymerase_sigma-H_factor"/>
    <property type="match status" value="1"/>
</dbReference>
<dbReference type="Pfam" id="PF04542">
    <property type="entry name" value="Sigma70_r2"/>
    <property type="match status" value="1"/>
</dbReference>
<sequence length="211" mass="24437">MEEMMQRNRYEMLTDENLIEELRGGDSAITDFIMNKYKPMVRKKARAMFLLGGENEDLIQEGMIGLFKAIRDYETRQGTSFASFAELCVSRQMYSAIEASQRKKHLPLNSYVSLYEESVEEGKKVPLIDTIEPQEENNPEALYFGKEFTEIFSERLKENLSTLENHVLELHLMGTDYRKIAELLGKSPKAVDNALQRIKSKAQKLLKNELR</sequence>
<keyword evidence="6" id="KW-0548">Nucleotidyltransferase</keyword>
<dbReference type="NCBIfam" id="NF006148">
    <property type="entry name" value="PRK08295.1-5"/>
    <property type="match status" value="1"/>
</dbReference>
<dbReference type="InterPro" id="IPR036388">
    <property type="entry name" value="WH-like_DNA-bd_sf"/>
</dbReference>
<dbReference type="InterPro" id="IPR013249">
    <property type="entry name" value="RNA_pol_sigma70_r4_t2"/>
</dbReference>
<dbReference type="Proteomes" id="UP000004410">
    <property type="component" value="Unassembled WGS sequence"/>
</dbReference>
<dbReference type="InterPro" id="IPR016371">
    <property type="entry name" value="RNA_pol_sigma-H_factor"/>
</dbReference>